<name>A0A1F5JG76_9BACT</name>
<evidence type="ECO:0000313" key="3">
    <source>
        <dbReference type="Proteomes" id="UP000177555"/>
    </source>
</evidence>
<evidence type="ECO:0000313" key="2">
    <source>
        <dbReference type="EMBL" id="OGE27641.1"/>
    </source>
</evidence>
<comment type="caution">
    <text evidence="2">The sequence shown here is derived from an EMBL/GenBank/DDBJ whole genome shotgun (WGS) entry which is preliminary data.</text>
</comment>
<accession>A0A1F5JG76</accession>
<dbReference type="Proteomes" id="UP000177555">
    <property type="component" value="Unassembled WGS sequence"/>
</dbReference>
<gene>
    <name evidence="2" type="ORF">A2867_01450</name>
</gene>
<feature type="compositionally biased region" description="Basic and acidic residues" evidence="1">
    <location>
        <begin position="15"/>
        <end position="27"/>
    </location>
</feature>
<dbReference type="EMBL" id="MFCP01000034">
    <property type="protein sequence ID" value="OGE27641.1"/>
    <property type="molecule type" value="Genomic_DNA"/>
</dbReference>
<dbReference type="AlphaFoldDB" id="A0A1F5JG76"/>
<protein>
    <submittedName>
        <fullName evidence="2">Uncharacterized protein</fullName>
    </submittedName>
</protein>
<organism evidence="2 3">
    <name type="scientific">Candidatus Daviesbacteria bacterium RIFCSPHIGHO2_01_FULL_40_11</name>
    <dbReference type="NCBI Taxonomy" id="1797762"/>
    <lineage>
        <taxon>Bacteria</taxon>
        <taxon>Candidatus Daviesiibacteriota</taxon>
    </lineage>
</organism>
<proteinExistence type="predicted"/>
<evidence type="ECO:0000256" key="1">
    <source>
        <dbReference type="SAM" id="MobiDB-lite"/>
    </source>
</evidence>
<sequence>MAEEENLSNLSSEQIDQRLEGLKDKPIVRSPEQTQRVLQKLGDQVTREREGEAPPVSLPIEKARRSVRKSIEKADQLQEKVGRLIEGSDQAVEKFEGVVTAQEKAVQKGRMRIVK</sequence>
<feature type="region of interest" description="Disordered" evidence="1">
    <location>
        <begin position="1"/>
        <end position="59"/>
    </location>
</feature>
<reference evidence="2 3" key="1">
    <citation type="journal article" date="2016" name="Nat. Commun.">
        <title>Thousands of microbial genomes shed light on interconnected biogeochemical processes in an aquifer system.</title>
        <authorList>
            <person name="Anantharaman K."/>
            <person name="Brown C.T."/>
            <person name="Hug L.A."/>
            <person name="Sharon I."/>
            <person name="Castelle C.J."/>
            <person name="Probst A.J."/>
            <person name="Thomas B.C."/>
            <person name="Singh A."/>
            <person name="Wilkins M.J."/>
            <person name="Karaoz U."/>
            <person name="Brodie E.L."/>
            <person name="Williams K.H."/>
            <person name="Hubbard S.S."/>
            <person name="Banfield J.F."/>
        </authorList>
    </citation>
    <scope>NUCLEOTIDE SEQUENCE [LARGE SCALE GENOMIC DNA]</scope>
</reference>